<dbReference type="PANTHER" id="PTHR23351:SF14">
    <property type="entry name" value="BASIC LEUCINE ZIPPER TRANSCRIPTIONAL FACTOR ATF-LIKE"/>
    <property type="match status" value="1"/>
</dbReference>
<dbReference type="OMA" id="NSHETHC"/>
<keyword evidence="10" id="KW-0804">Transcription</keyword>
<dbReference type="Proteomes" id="UP000028990">
    <property type="component" value="Unassembled WGS sequence"/>
</dbReference>
<evidence type="ECO:0000256" key="5">
    <source>
        <dbReference type="ARBA" id="ARBA00022491"/>
    </source>
</evidence>
<name>A0A091D277_FUKDA</name>
<dbReference type="GO" id="GO:0005737">
    <property type="term" value="C:cytoplasm"/>
    <property type="evidence" value="ECO:0007669"/>
    <property type="project" value="UniProtKB-SubCell"/>
</dbReference>
<dbReference type="InterPro" id="IPR004827">
    <property type="entry name" value="bZIP"/>
</dbReference>
<keyword evidence="7" id="KW-0805">Transcription regulation</keyword>
<dbReference type="PROSITE" id="PS00036">
    <property type="entry name" value="BZIP_BASIC"/>
    <property type="match status" value="1"/>
</dbReference>
<dbReference type="CDD" id="cd14701">
    <property type="entry name" value="bZIP_BATF"/>
    <property type="match status" value="1"/>
</dbReference>
<reference evidence="15 16" key="1">
    <citation type="submission" date="2013-11" db="EMBL/GenBank/DDBJ databases">
        <title>The Damaraland mole rat (Fukomys damarensis) genome and evolution of African mole rats.</title>
        <authorList>
            <person name="Gladyshev V.N."/>
            <person name="Fang X."/>
        </authorList>
    </citation>
    <scope>NUCLEOTIDE SEQUENCE [LARGE SCALE GENOMIC DNA]</scope>
    <source>
        <tissue evidence="15">Liver</tissue>
    </source>
</reference>
<keyword evidence="4" id="KW-0963">Cytoplasm</keyword>
<protein>
    <recommendedName>
        <fullName evidence="3">Basic leucine zipper transcriptional factor ATF-like</fullName>
    </recommendedName>
    <alternativeName>
        <fullName evidence="12">B-cell-activating transcription factor</fullName>
    </alternativeName>
</protein>
<dbReference type="FunFam" id="1.20.5.170:FF:000043">
    <property type="entry name" value="Basic leucine zipper transcriptional factor ATF-like"/>
    <property type="match status" value="1"/>
</dbReference>
<keyword evidence="9" id="KW-0010">Activator</keyword>
<dbReference type="PANTHER" id="PTHR23351">
    <property type="entry name" value="FOS TRANSCRIPTION FACTOR-RELATED"/>
    <property type="match status" value="1"/>
</dbReference>
<accession>A0A091D277</accession>
<evidence type="ECO:0000313" key="15">
    <source>
        <dbReference type="EMBL" id="KFO24265.1"/>
    </source>
</evidence>
<proteinExistence type="inferred from homology"/>
<comment type="similarity">
    <text evidence="2">Belongs to the bZIP family.</text>
</comment>
<evidence type="ECO:0000256" key="3">
    <source>
        <dbReference type="ARBA" id="ARBA00019754"/>
    </source>
</evidence>
<comment type="subcellular location">
    <subcellularLocation>
        <location evidence="1">Cytoplasm</location>
    </subcellularLocation>
</comment>
<evidence type="ECO:0000256" key="11">
    <source>
        <dbReference type="ARBA" id="ARBA00023242"/>
    </source>
</evidence>
<keyword evidence="6" id="KW-0221">Differentiation</keyword>
<keyword evidence="11" id="KW-0539">Nucleus</keyword>
<dbReference type="GO" id="GO:0000981">
    <property type="term" value="F:DNA-binding transcription factor activity, RNA polymerase II-specific"/>
    <property type="evidence" value="ECO:0007669"/>
    <property type="project" value="TreeGrafter"/>
</dbReference>
<dbReference type="Gene3D" id="1.20.5.170">
    <property type="match status" value="1"/>
</dbReference>
<dbReference type="GO" id="GO:0030154">
    <property type="term" value="P:cell differentiation"/>
    <property type="evidence" value="ECO:0007669"/>
    <property type="project" value="UniProtKB-KW"/>
</dbReference>
<evidence type="ECO:0000256" key="9">
    <source>
        <dbReference type="ARBA" id="ARBA00023159"/>
    </source>
</evidence>
<dbReference type="Pfam" id="PF00170">
    <property type="entry name" value="bZIP_1"/>
    <property type="match status" value="1"/>
</dbReference>
<evidence type="ECO:0000256" key="4">
    <source>
        <dbReference type="ARBA" id="ARBA00022490"/>
    </source>
</evidence>
<evidence type="ECO:0000256" key="6">
    <source>
        <dbReference type="ARBA" id="ARBA00022782"/>
    </source>
</evidence>
<organism evidence="15 16">
    <name type="scientific">Fukomys damarensis</name>
    <name type="common">Damaraland mole rat</name>
    <name type="synonym">Cryptomys damarensis</name>
    <dbReference type="NCBI Taxonomy" id="885580"/>
    <lineage>
        <taxon>Eukaryota</taxon>
        <taxon>Metazoa</taxon>
        <taxon>Chordata</taxon>
        <taxon>Craniata</taxon>
        <taxon>Vertebrata</taxon>
        <taxon>Euteleostomi</taxon>
        <taxon>Mammalia</taxon>
        <taxon>Eutheria</taxon>
        <taxon>Euarchontoglires</taxon>
        <taxon>Glires</taxon>
        <taxon>Rodentia</taxon>
        <taxon>Hystricomorpha</taxon>
        <taxon>Bathyergidae</taxon>
        <taxon>Fukomys</taxon>
    </lineage>
</organism>
<dbReference type="InterPro" id="IPR046347">
    <property type="entry name" value="bZIP_sf"/>
</dbReference>
<feature type="compositionally biased region" description="Low complexity" evidence="13">
    <location>
        <begin position="1"/>
        <end position="14"/>
    </location>
</feature>
<feature type="region of interest" description="Disordered" evidence="13">
    <location>
        <begin position="1"/>
        <end position="58"/>
    </location>
</feature>
<gene>
    <name evidence="15" type="ORF">H920_14395</name>
</gene>
<evidence type="ECO:0000256" key="7">
    <source>
        <dbReference type="ARBA" id="ARBA00023015"/>
    </source>
</evidence>
<evidence type="ECO:0000256" key="8">
    <source>
        <dbReference type="ARBA" id="ARBA00023125"/>
    </source>
</evidence>
<dbReference type="InterPro" id="IPR000837">
    <property type="entry name" value="AP-1"/>
</dbReference>
<evidence type="ECO:0000256" key="12">
    <source>
        <dbReference type="ARBA" id="ARBA00029907"/>
    </source>
</evidence>
<keyword evidence="5" id="KW-0678">Repressor</keyword>
<evidence type="ECO:0000256" key="2">
    <source>
        <dbReference type="ARBA" id="ARBA00007163"/>
    </source>
</evidence>
<dbReference type="GO" id="GO:0005634">
    <property type="term" value="C:nucleus"/>
    <property type="evidence" value="ECO:0007669"/>
    <property type="project" value="TreeGrafter"/>
</dbReference>
<dbReference type="AlphaFoldDB" id="A0A091D277"/>
<dbReference type="eggNOG" id="KOG1414">
    <property type="taxonomic scope" value="Eukaryota"/>
</dbReference>
<evidence type="ECO:0000256" key="10">
    <source>
        <dbReference type="ARBA" id="ARBA00023163"/>
    </source>
</evidence>
<dbReference type="SMART" id="SM00338">
    <property type="entry name" value="BRLZ"/>
    <property type="match status" value="1"/>
</dbReference>
<evidence type="ECO:0000256" key="1">
    <source>
        <dbReference type="ARBA" id="ARBA00004496"/>
    </source>
</evidence>
<dbReference type="PROSITE" id="PS50217">
    <property type="entry name" value="BZIP"/>
    <property type="match status" value="1"/>
</dbReference>
<keyword evidence="8" id="KW-0238">DNA-binding</keyword>
<keyword evidence="16" id="KW-1185">Reference proteome</keyword>
<dbReference type="GO" id="GO:0000978">
    <property type="term" value="F:RNA polymerase II cis-regulatory region sequence-specific DNA binding"/>
    <property type="evidence" value="ECO:0007669"/>
    <property type="project" value="TreeGrafter"/>
</dbReference>
<dbReference type="OrthoDB" id="295274at2759"/>
<evidence type="ECO:0000256" key="13">
    <source>
        <dbReference type="SAM" id="MobiDB-lite"/>
    </source>
</evidence>
<sequence length="125" mass="14078">MPHNSDSSDSSFSRSPPPGKQDSSDDVRKVQRREKNRIAAQKSRQRQTQKADTLHLESEDLEKQNAALRKEIKQLTEELKYFTSVLSSHEPLCSVLASSTPSPPEVVYSAHAFHQPHVGSPRFQP</sequence>
<dbReference type="STRING" id="885580.ENSFDAP00000021310"/>
<dbReference type="SUPFAM" id="SSF57959">
    <property type="entry name" value="Leucine zipper domain"/>
    <property type="match status" value="1"/>
</dbReference>
<dbReference type="PRINTS" id="PR00042">
    <property type="entry name" value="LEUZIPPRFOS"/>
</dbReference>
<evidence type="ECO:0000259" key="14">
    <source>
        <dbReference type="PROSITE" id="PS50217"/>
    </source>
</evidence>
<feature type="domain" description="BZIP" evidence="14">
    <location>
        <begin position="26"/>
        <end position="89"/>
    </location>
</feature>
<dbReference type="EMBL" id="KN123629">
    <property type="protein sequence ID" value="KFO24265.1"/>
    <property type="molecule type" value="Genomic_DNA"/>
</dbReference>
<evidence type="ECO:0000313" key="16">
    <source>
        <dbReference type="Proteomes" id="UP000028990"/>
    </source>
</evidence>